<reference evidence="5" key="1">
    <citation type="journal article" date="2019" name="Int. J. Syst. Evol. Microbiol.">
        <title>The Global Catalogue of Microorganisms (GCM) 10K type strain sequencing project: providing services to taxonomists for standard genome sequencing and annotation.</title>
        <authorList>
            <consortium name="The Broad Institute Genomics Platform"/>
            <consortium name="The Broad Institute Genome Sequencing Center for Infectious Disease"/>
            <person name="Wu L."/>
            <person name="Ma J."/>
        </authorList>
    </citation>
    <scope>NUCLEOTIDE SEQUENCE [LARGE SCALE GENOMIC DNA]</scope>
    <source>
        <strain evidence="5">JCM 9458</strain>
    </source>
</reference>
<name>A0ABP6T6Z4_9ACTN</name>
<feature type="domain" description="TY-Chap central" evidence="2">
    <location>
        <begin position="324"/>
        <end position="454"/>
    </location>
</feature>
<evidence type="ECO:0000313" key="4">
    <source>
        <dbReference type="EMBL" id="GAA3394052.1"/>
    </source>
</evidence>
<evidence type="ECO:0000256" key="1">
    <source>
        <dbReference type="SAM" id="MobiDB-lite"/>
    </source>
</evidence>
<dbReference type="SUPFAM" id="SSF69635">
    <property type="entry name" value="Type III secretory system chaperone-like"/>
    <property type="match status" value="1"/>
</dbReference>
<dbReference type="InterPro" id="IPR054343">
    <property type="entry name" value="TY-Chap_M"/>
</dbReference>
<evidence type="ECO:0008006" key="6">
    <source>
        <dbReference type="Google" id="ProtNLM"/>
    </source>
</evidence>
<dbReference type="Gene3D" id="3.30.1460.10">
    <property type="match status" value="1"/>
</dbReference>
<organism evidence="4 5">
    <name type="scientific">Cryptosporangium minutisporangium</name>
    <dbReference type="NCBI Taxonomy" id="113569"/>
    <lineage>
        <taxon>Bacteria</taxon>
        <taxon>Bacillati</taxon>
        <taxon>Actinomycetota</taxon>
        <taxon>Actinomycetes</taxon>
        <taxon>Cryptosporangiales</taxon>
        <taxon>Cryptosporangiaceae</taxon>
        <taxon>Cryptosporangium</taxon>
    </lineage>
</organism>
<sequence length="474" mass="50454">MPGFDWSTVPTRLAAELARELALEEVAGGPAAALRATFGSVPRVDFVRIAWPVLRDRWLATDADARADVVAGLRAAGLGDHETAPRGAEAQLVYLRSLRNTGRLRKLVLDRFLELGEDPDHHQPNEPIDDEGPVLKSATPLPLPEDPATVDLGAKVEAAWAELRTELAAVLAHLELGAQLTLTLDPTAGGTGDATYTVEFVMFDENLLHAEAVGNAALPPGHRLDRHAIADLVALGWSPPGVVDGTTDNFGIQMPTSDADRLAAIAVRTLREVYGTPHPAFLTYSATALEGEVEVPALGAARRVPGGGGTAGAPAAHDPGAPLPDRVRAVVSQLLSRPVDELPVDADGDIAIRSGSAMVFVRITDDPPLVEVSSPVLTEVRATQRLYERLSALTKTLPVGRLYLEDDTVWASVGVFGTDFQPTHLSTAIRVMTGLADVLDDRLQGDFGGKVFFGEALPERREPGTHGERTGMYL</sequence>
<comment type="caution">
    <text evidence="4">The sequence shown here is derived from an EMBL/GenBank/DDBJ whole genome shotgun (WGS) entry which is preliminary data.</text>
</comment>
<dbReference type="Pfam" id="PF22551">
    <property type="entry name" value="TY-Chap1"/>
    <property type="match status" value="1"/>
</dbReference>
<dbReference type="EMBL" id="BAAAYN010000044">
    <property type="protein sequence ID" value="GAA3394052.1"/>
    <property type="molecule type" value="Genomic_DNA"/>
</dbReference>
<feature type="domain" description="TY-Chap N-terminal" evidence="3">
    <location>
        <begin position="159"/>
        <end position="282"/>
    </location>
</feature>
<dbReference type="RefSeq" id="WP_345731787.1">
    <property type="nucleotide sequence ID" value="NZ_BAAAYN010000044.1"/>
</dbReference>
<evidence type="ECO:0000259" key="2">
    <source>
        <dbReference type="Pfam" id="PF22551"/>
    </source>
</evidence>
<accession>A0ABP6T6Z4</accession>
<dbReference type="InterPro" id="IPR054344">
    <property type="entry name" value="TY-Chap_N"/>
</dbReference>
<dbReference type="Pfam" id="PF22552">
    <property type="entry name" value="TY-Chap3"/>
    <property type="match status" value="1"/>
</dbReference>
<dbReference type="Proteomes" id="UP001501676">
    <property type="component" value="Unassembled WGS sequence"/>
</dbReference>
<feature type="region of interest" description="Disordered" evidence="1">
    <location>
        <begin position="116"/>
        <end position="138"/>
    </location>
</feature>
<protein>
    <recommendedName>
        <fullName evidence="6">YbjN domain-containing protein</fullName>
    </recommendedName>
</protein>
<keyword evidence="5" id="KW-1185">Reference proteome</keyword>
<evidence type="ECO:0000313" key="5">
    <source>
        <dbReference type="Proteomes" id="UP001501676"/>
    </source>
</evidence>
<evidence type="ECO:0000259" key="3">
    <source>
        <dbReference type="Pfam" id="PF22552"/>
    </source>
</evidence>
<proteinExistence type="predicted"/>
<gene>
    <name evidence="4" type="ORF">GCM10020369_61980</name>
</gene>